<feature type="domain" description="ATPase AAA-type core" evidence="1">
    <location>
        <begin position="49"/>
        <end position="367"/>
    </location>
</feature>
<dbReference type="Proteomes" id="UP001597012">
    <property type="component" value="Unassembled WGS sequence"/>
</dbReference>
<sequence length="436" mass="50773">MLINFSIENFRSIKNKVTLSFEASNSNDLEDYFIINAPNNVRLLKLGLIYGANASGKTTILKGLEFLQDLILEPAEKKTEKLDFQPFLFDKETIEKNTFFSIEFFQNGIRYLYNLELNQEAIISEELFFYNPNKALVFNRTTETKKQLTEISFGSKIKINKQYKTTLEANTLWNNTVLGGYLKTNFESLELQNCTDWFESKLKPMISYKTDLLIYISKRIESNKINKSDIVEFLKRADFNISDIIIKSEEREIDSDLLDFLNKKTLMTDDKIEKIREKGKIESKEILFQHSLLNQNYILPYNDESQGTQRYYQFSGLLSLMIKNEMIFPIDEIESSLHPDLLKHFILSFLVNSKTSQLIATTHHRELLIEKDIFRNDAIWFTEKTDEGCTDLFSLNEFDSSVVRNTSSIFNAYKTGKLGAVPELSDYYIELDNGKE</sequence>
<dbReference type="SUPFAM" id="SSF52540">
    <property type="entry name" value="P-loop containing nucleoside triphosphate hydrolases"/>
    <property type="match status" value="1"/>
</dbReference>
<dbReference type="RefSeq" id="WP_379936508.1">
    <property type="nucleotide sequence ID" value="NZ_JBHTHY010000025.1"/>
</dbReference>
<name>A0ABW3B8Q9_9FLAO</name>
<proteinExistence type="predicted"/>
<organism evidence="2 3">
    <name type="scientific">Maribacter chungangensis</name>
    <dbReference type="NCBI Taxonomy" id="1069117"/>
    <lineage>
        <taxon>Bacteria</taxon>
        <taxon>Pseudomonadati</taxon>
        <taxon>Bacteroidota</taxon>
        <taxon>Flavobacteriia</taxon>
        <taxon>Flavobacteriales</taxon>
        <taxon>Flavobacteriaceae</taxon>
        <taxon>Maribacter</taxon>
    </lineage>
</organism>
<gene>
    <name evidence="2" type="ORF">ACFQZJ_18755</name>
</gene>
<reference evidence="3" key="1">
    <citation type="journal article" date="2019" name="Int. J. Syst. Evol. Microbiol.">
        <title>The Global Catalogue of Microorganisms (GCM) 10K type strain sequencing project: providing services to taxonomists for standard genome sequencing and annotation.</title>
        <authorList>
            <consortium name="The Broad Institute Genomics Platform"/>
            <consortium name="The Broad Institute Genome Sequencing Center for Infectious Disease"/>
            <person name="Wu L."/>
            <person name="Ma J."/>
        </authorList>
    </citation>
    <scope>NUCLEOTIDE SEQUENCE [LARGE SCALE GENOMIC DNA]</scope>
    <source>
        <strain evidence="3">CCUG 61948</strain>
    </source>
</reference>
<dbReference type="InterPro" id="IPR027417">
    <property type="entry name" value="P-loop_NTPase"/>
</dbReference>
<dbReference type="InterPro" id="IPR003959">
    <property type="entry name" value="ATPase_AAA_core"/>
</dbReference>
<dbReference type="Pfam" id="PF13304">
    <property type="entry name" value="AAA_21"/>
    <property type="match status" value="1"/>
</dbReference>
<dbReference type="PANTHER" id="PTHR40396:SF1">
    <property type="entry name" value="ATPASE AAA-TYPE CORE DOMAIN-CONTAINING PROTEIN"/>
    <property type="match status" value="1"/>
</dbReference>
<accession>A0ABW3B8Q9</accession>
<keyword evidence="3" id="KW-1185">Reference proteome</keyword>
<protein>
    <submittedName>
        <fullName evidence="2">ATP/GTP-binding protein</fullName>
    </submittedName>
</protein>
<dbReference type="PANTHER" id="PTHR40396">
    <property type="entry name" value="ATPASE-LIKE PROTEIN"/>
    <property type="match status" value="1"/>
</dbReference>
<comment type="caution">
    <text evidence="2">The sequence shown here is derived from an EMBL/GenBank/DDBJ whole genome shotgun (WGS) entry which is preliminary data.</text>
</comment>
<evidence type="ECO:0000259" key="1">
    <source>
        <dbReference type="Pfam" id="PF13304"/>
    </source>
</evidence>
<dbReference type="Gene3D" id="3.40.50.300">
    <property type="entry name" value="P-loop containing nucleotide triphosphate hydrolases"/>
    <property type="match status" value="1"/>
</dbReference>
<dbReference type="EMBL" id="JBHTHY010000025">
    <property type="protein sequence ID" value="MFD0799518.1"/>
    <property type="molecule type" value="Genomic_DNA"/>
</dbReference>
<evidence type="ECO:0000313" key="2">
    <source>
        <dbReference type="EMBL" id="MFD0799518.1"/>
    </source>
</evidence>
<evidence type="ECO:0000313" key="3">
    <source>
        <dbReference type="Proteomes" id="UP001597012"/>
    </source>
</evidence>